<organism evidence="2 3">
    <name type="scientific">Caenorhabditis nigoni</name>
    <dbReference type="NCBI Taxonomy" id="1611254"/>
    <lineage>
        <taxon>Eukaryota</taxon>
        <taxon>Metazoa</taxon>
        <taxon>Ecdysozoa</taxon>
        <taxon>Nematoda</taxon>
        <taxon>Chromadorea</taxon>
        <taxon>Rhabditida</taxon>
        <taxon>Rhabditina</taxon>
        <taxon>Rhabditomorpha</taxon>
        <taxon>Rhabditoidea</taxon>
        <taxon>Rhabditidae</taxon>
        <taxon>Peloderinae</taxon>
        <taxon>Caenorhabditis</taxon>
    </lineage>
</organism>
<proteinExistence type="predicted"/>
<sequence length="117" mass="12981">MSEEGTPFRLLSTCWKQKSHQIKWIQFKNVVQISKAHLENAVVSLRHVDDVWDTGWVTLATTKRPASVGDFVDGGAELPMMNGLDDSKVVVVSIAGESGDGRSREAEKKEKAEHFQA</sequence>
<gene>
    <name evidence="2" type="primary">Cnig_chr_X.g24875</name>
    <name evidence="2" type="ORF">B9Z55_024875</name>
</gene>
<feature type="region of interest" description="Disordered" evidence="1">
    <location>
        <begin position="98"/>
        <end position="117"/>
    </location>
</feature>
<feature type="compositionally biased region" description="Basic and acidic residues" evidence="1">
    <location>
        <begin position="99"/>
        <end position="117"/>
    </location>
</feature>
<dbReference type="Proteomes" id="UP000230233">
    <property type="component" value="Chromosome X"/>
</dbReference>
<dbReference type="EMBL" id="PDUG01000006">
    <property type="protein sequence ID" value="PIC19264.1"/>
    <property type="molecule type" value="Genomic_DNA"/>
</dbReference>
<protein>
    <submittedName>
        <fullName evidence="2">Uncharacterized protein</fullName>
    </submittedName>
</protein>
<name>A0A2G5SVV9_9PELO</name>
<evidence type="ECO:0000313" key="3">
    <source>
        <dbReference type="Proteomes" id="UP000230233"/>
    </source>
</evidence>
<comment type="caution">
    <text evidence="2">The sequence shown here is derived from an EMBL/GenBank/DDBJ whole genome shotgun (WGS) entry which is preliminary data.</text>
</comment>
<dbReference type="AlphaFoldDB" id="A0A2G5SVV9"/>
<evidence type="ECO:0000313" key="2">
    <source>
        <dbReference type="EMBL" id="PIC19264.1"/>
    </source>
</evidence>
<keyword evidence="3" id="KW-1185">Reference proteome</keyword>
<accession>A0A2G5SVV9</accession>
<evidence type="ECO:0000256" key="1">
    <source>
        <dbReference type="SAM" id="MobiDB-lite"/>
    </source>
</evidence>
<reference evidence="3" key="1">
    <citation type="submission" date="2017-10" db="EMBL/GenBank/DDBJ databases">
        <title>Rapid genome shrinkage in a self-fertile nematode reveals novel sperm competition proteins.</title>
        <authorList>
            <person name="Yin D."/>
            <person name="Schwarz E.M."/>
            <person name="Thomas C.G."/>
            <person name="Felde R.L."/>
            <person name="Korf I.F."/>
            <person name="Cutter A.D."/>
            <person name="Schartner C.M."/>
            <person name="Ralston E.J."/>
            <person name="Meyer B.J."/>
            <person name="Haag E.S."/>
        </authorList>
    </citation>
    <scope>NUCLEOTIDE SEQUENCE [LARGE SCALE GENOMIC DNA]</scope>
    <source>
        <strain evidence="3">JU1422</strain>
    </source>
</reference>